<dbReference type="Proteomes" id="UP000247221">
    <property type="component" value="Segment"/>
</dbReference>
<accession>A0A2S1GMM3</accession>
<protein>
    <submittedName>
        <fullName evidence="1">Uncharacterized protein</fullName>
    </submittedName>
</protein>
<reference evidence="1 2" key="1">
    <citation type="submission" date="2018-03" db="EMBL/GenBank/DDBJ databases">
        <title>Phage therapy in agriculture - a green tech approach to combat plant pathogenic bacteria.</title>
        <authorList>
            <person name="Carstens A.B."/>
            <person name="Djurhuus A.M."/>
            <person name="Hansen L.H."/>
        </authorList>
    </citation>
    <scope>NUCLEOTIDE SEQUENCE [LARGE SCALE GENOMIC DNA]</scope>
</reference>
<evidence type="ECO:0000313" key="2">
    <source>
        <dbReference type="Proteomes" id="UP000247221"/>
    </source>
</evidence>
<proteinExistence type="predicted"/>
<organism evidence="1 2">
    <name type="scientific">Pseudomonas phage Njord</name>
    <dbReference type="NCBI Taxonomy" id="2163985"/>
    <lineage>
        <taxon>Viruses</taxon>
        <taxon>Duplodnaviria</taxon>
        <taxon>Heunggongvirae</taxon>
        <taxon>Uroviricota</taxon>
        <taxon>Caudoviricetes</taxon>
        <taxon>Autographivirales</taxon>
        <taxon>Autosignataviridae</taxon>
        <taxon>Colwellvirinae</taxon>
        <taxon>Njordvirus</taxon>
        <taxon>Njordvirus njord</taxon>
        <taxon>Uliginvirus njord</taxon>
    </lineage>
</organism>
<dbReference type="GeneID" id="54991047"/>
<dbReference type="RefSeq" id="YP_009800548.1">
    <property type="nucleotide sequence ID" value="NC_047954.1"/>
</dbReference>
<dbReference type="EMBL" id="MH113812">
    <property type="protein sequence ID" value="AWD90630.1"/>
    <property type="molecule type" value="Genomic_DNA"/>
</dbReference>
<sequence>MFSAPAFCAMSESTDTIGRFALLEFIAINLTAAGVAPGATVWHWPEATTPTTQWIPQGGSDPLRSTSGNAVIFSAGKNLVMSNVPAWCADPFGIYLNMRLDQQLANDSSMVIHRCLHTATPFETLKIELVRNADTLQATRLRLTATQATGVQVQLYHPMTFPVGTFFNVYAEFDGTNMSLTIGLNEVTVACGPLMLNDNIMSLGYNGVNGDNDFIGRLREITRYAGTRTL</sequence>
<keyword evidence="2" id="KW-1185">Reference proteome</keyword>
<evidence type="ECO:0000313" key="1">
    <source>
        <dbReference type="EMBL" id="AWD90630.1"/>
    </source>
</evidence>
<name>A0A2S1GMM3_9CAUD</name>
<dbReference type="KEGG" id="vg:54991047"/>